<dbReference type="AlphaFoldDB" id="E9GWW4"/>
<protein>
    <submittedName>
        <fullName evidence="2">Uncharacterized protein</fullName>
    </submittedName>
</protein>
<dbReference type="EMBL" id="GL732571">
    <property type="protein sequence ID" value="EFX75972.1"/>
    <property type="molecule type" value="Genomic_DNA"/>
</dbReference>
<accession>E9GWW4</accession>
<organism evidence="2 3">
    <name type="scientific">Daphnia pulex</name>
    <name type="common">Water flea</name>
    <dbReference type="NCBI Taxonomy" id="6669"/>
    <lineage>
        <taxon>Eukaryota</taxon>
        <taxon>Metazoa</taxon>
        <taxon>Ecdysozoa</taxon>
        <taxon>Arthropoda</taxon>
        <taxon>Crustacea</taxon>
        <taxon>Branchiopoda</taxon>
        <taxon>Diplostraca</taxon>
        <taxon>Cladocera</taxon>
        <taxon>Anomopoda</taxon>
        <taxon>Daphniidae</taxon>
        <taxon>Daphnia</taxon>
    </lineage>
</organism>
<sequence>MDVRDRMRNVLKETPEDCLTSPPERTINGATRNYGQTSVCIWMERQEMVPVIHTFDGMAVPTHLAGGFSAKSPRTTFG</sequence>
<gene>
    <name evidence="2" type="ORF">DAPPUDRAFT_249553</name>
</gene>
<proteinExistence type="predicted"/>
<dbReference type="HOGENOM" id="CLU_2624524_0_0_1"/>
<feature type="region of interest" description="Disordered" evidence="1">
    <location>
        <begin position="1"/>
        <end position="25"/>
    </location>
</feature>
<dbReference type="Proteomes" id="UP000000305">
    <property type="component" value="Unassembled WGS sequence"/>
</dbReference>
<evidence type="ECO:0000313" key="2">
    <source>
        <dbReference type="EMBL" id="EFX75972.1"/>
    </source>
</evidence>
<evidence type="ECO:0000256" key="1">
    <source>
        <dbReference type="SAM" id="MobiDB-lite"/>
    </source>
</evidence>
<keyword evidence="3" id="KW-1185">Reference proteome</keyword>
<evidence type="ECO:0000313" key="3">
    <source>
        <dbReference type="Proteomes" id="UP000000305"/>
    </source>
</evidence>
<dbReference type="KEGG" id="dpx:DAPPUDRAFT_249553"/>
<dbReference type="OrthoDB" id="10560278at2759"/>
<name>E9GWW4_DAPPU</name>
<feature type="compositionally biased region" description="Basic and acidic residues" evidence="1">
    <location>
        <begin position="1"/>
        <end position="15"/>
    </location>
</feature>
<dbReference type="InParanoid" id="E9GWW4"/>
<reference evidence="2 3" key="1">
    <citation type="journal article" date="2011" name="Science">
        <title>The ecoresponsive genome of Daphnia pulex.</title>
        <authorList>
            <person name="Colbourne J.K."/>
            <person name="Pfrender M.E."/>
            <person name="Gilbert D."/>
            <person name="Thomas W.K."/>
            <person name="Tucker A."/>
            <person name="Oakley T.H."/>
            <person name="Tokishita S."/>
            <person name="Aerts A."/>
            <person name="Arnold G.J."/>
            <person name="Basu M.K."/>
            <person name="Bauer D.J."/>
            <person name="Caceres C.E."/>
            <person name="Carmel L."/>
            <person name="Casola C."/>
            <person name="Choi J.H."/>
            <person name="Detter J.C."/>
            <person name="Dong Q."/>
            <person name="Dusheyko S."/>
            <person name="Eads B.D."/>
            <person name="Frohlich T."/>
            <person name="Geiler-Samerotte K.A."/>
            <person name="Gerlach D."/>
            <person name="Hatcher P."/>
            <person name="Jogdeo S."/>
            <person name="Krijgsveld J."/>
            <person name="Kriventseva E.V."/>
            <person name="Kultz D."/>
            <person name="Laforsch C."/>
            <person name="Lindquist E."/>
            <person name="Lopez J."/>
            <person name="Manak J.R."/>
            <person name="Muller J."/>
            <person name="Pangilinan J."/>
            <person name="Patwardhan R.P."/>
            <person name="Pitluck S."/>
            <person name="Pritham E.J."/>
            <person name="Rechtsteiner A."/>
            <person name="Rho M."/>
            <person name="Rogozin I.B."/>
            <person name="Sakarya O."/>
            <person name="Salamov A."/>
            <person name="Schaack S."/>
            <person name="Shapiro H."/>
            <person name="Shiga Y."/>
            <person name="Skalitzky C."/>
            <person name="Smith Z."/>
            <person name="Souvorov A."/>
            <person name="Sung W."/>
            <person name="Tang Z."/>
            <person name="Tsuchiya D."/>
            <person name="Tu H."/>
            <person name="Vos H."/>
            <person name="Wang M."/>
            <person name="Wolf Y.I."/>
            <person name="Yamagata H."/>
            <person name="Yamada T."/>
            <person name="Ye Y."/>
            <person name="Shaw J.R."/>
            <person name="Andrews J."/>
            <person name="Crease T.J."/>
            <person name="Tang H."/>
            <person name="Lucas S.M."/>
            <person name="Robertson H.M."/>
            <person name="Bork P."/>
            <person name="Koonin E.V."/>
            <person name="Zdobnov E.M."/>
            <person name="Grigoriev I.V."/>
            <person name="Lynch M."/>
            <person name="Boore J.L."/>
        </authorList>
    </citation>
    <scope>NUCLEOTIDE SEQUENCE [LARGE SCALE GENOMIC DNA]</scope>
</reference>